<accession>A0A6P5SLD3</accession>
<evidence type="ECO:0000313" key="2">
    <source>
        <dbReference type="Proteomes" id="UP000515124"/>
    </source>
</evidence>
<dbReference type="PANTHER" id="PTHR15503:SF45">
    <property type="entry name" value="RNA-DIRECTED DNA POLYMERASE HOMOLOG"/>
    <property type="match status" value="1"/>
</dbReference>
<organism evidence="2 3">
    <name type="scientific">Prunus avium</name>
    <name type="common">Cherry</name>
    <name type="synonym">Cerasus avium</name>
    <dbReference type="NCBI Taxonomy" id="42229"/>
    <lineage>
        <taxon>Eukaryota</taxon>
        <taxon>Viridiplantae</taxon>
        <taxon>Streptophyta</taxon>
        <taxon>Embryophyta</taxon>
        <taxon>Tracheophyta</taxon>
        <taxon>Spermatophyta</taxon>
        <taxon>Magnoliopsida</taxon>
        <taxon>eudicotyledons</taxon>
        <taxon>Gunneridae</taxon>
        <taxon>Pentapetalae</taxon>
        <taxon>rosids</taxon>
        <taxon>fabids</taxon>
        <taxon>Rosales</taxon>
        <taxon>Rosaceae</taxon>
        <taxon>Amygdaloideae</taxon>
        <taxon>Amygdaleae</taxon>
        <taxon>Prunus</taxon>
    </lineage>
</organism>
<proteinExistence type="predicted"/>
<dbReference type="InterPro" id="IPR032567">
    <property type="entry name" value="RTL1-rel"/>
</dbReference>
<dbReference type="CDD" id="cd00303">
    <property type="entry name" value="retropepsin_like"/>
    <property type="match status" value="1"/>
</dbReference>
<dbReference type="PANTHER" id="PTHR15503">
    <property type="entry name" value="LDOC1 RELATED"/>
    <property type="match status" value="1"/>
</dbReference>
<name>A0A6P5SLD3_PRUAV</name>
<feature type="non-terminal residue" evidence="3">
    <location>
        <position position="1"/>
    </location>
</feature>
<dbReference type="GO" id="GO:0004190">
    <property type="term" value="F:aspartic-type endopeptidase activity"/>
    <property type="evidence" value="ECO:0007669"/>
    <property type="project" value="InterPro"/>
</dbReference>
<dbReference type="InterPro" id="IPR001969">
    <property type="entry name" value="Aspartic_peptidase_AS"/>
</dbReference>
<feature type="compositionally biased region" description="Basic and acidic residues" evidence="1">
    <location>
        <begin position="1"/>
        <end position="14"/>
    </location>
</feature>
<dbReference type="GeneID" id="110759188"/>
<dbReference type="GO" id="GO:0006508">
    <property type="term" value="P:proteolysis"/>
    <property type="evidence" value="ECO:0007669"/>
    <property type="project" value="InterPro"/>
</dbReference>
<gene>
    <name evidence="3" type="primary">LOC110759188</name>
</gene>
<reference evidence="3" key="1">
    <citation type="submission" date="2025-08" db="UniProtKB">
        <authorList>
            <consortium name="RefSeq"/>
        </authorList>
    </citation>
    <scope>IDENTIFICATION</scope>
</reference>
<dbReference type="Pfam" id="PF08284">
    <property type="entry name" value="RVP_2"/>
    <property type="match status" value="1"/>
</dbReference>
<dbReference type="Proteomes" id="UP000515124">
    <property type="component" value="Unplaced"/>
</dbReference>
<feature type="region of interest" description="Disordered" evidence="1">
    <location>
        <begin position="1"/>
        <end position="21"/>
    </location>
</feature>
<dbReference type="Gene3D" id="3.10.10.10">
    <property type="entry name" value="HIV Type 1 Reverse Transcriptase, subunit A, domain 1"/>
    <property type="match status" value="1"/>
</dbReference>
<feature type="non-terminal residue" evidence="3">
    <location>
        <position position="248"/>
    </location>
</feature>
<dbReference type="InterPro" id="IPR021109">
    <property type="entry name" value="Peptidase_aspartic_dom_sf"/>
</dbReference>
<dbReference type="InterPro" id="IPR043502">
    <property type="entry name" value="DNA/RNA_pol_sf"/>
</dbReference>
<protein>
    <submittedName>
        <fullName evidence="3">Uncharacterized protein LOC110759188</fullName>
    </submittedName>
</protein>
<evidence type="ECO:0000256" key="1">
    <source>
        <dbReference type="SAM" id="MobiDB-lite"/>
    </source>
</evidence>
<dbReference type="PROSITE" id="PS00141">
    <property type="entry name" value="ASP_PROTEASE"/>
    <property type="match status" value="1"/>
</dbReference>
<dbReference type="SUPFAM" id="SSF56672">
    <property type="entry name" value="DNA/RNA polymerases"/>
    <property type="match status" value="1"/>
</dbReference>
<dbReference type="AlphaFoldDB" id="A0A6P5SLD3"/>
<dbReference type="SUPFAM" id="SSF50630">
    <property type="entry name" value="Acid proteases"/>
    <property type="match status" value="1"/>
</dbReference>
<dbReference type="RefSeq" id="XP_021816914.1">
    <property type="nucleotide sequence ID" value="XM_021961222.1"/>
</dbReference>
<sequence>PGHIAKDCKSENKPGRQQRQGNARVFAVGQRQRNTGVEGTITLFHNLVRVLFDTGASHSFISRSVVNALGLTPKLLGVPLTVESPLGNSVKLILVCESCPLLIGNKEFLADLIILDNNSYDMILGVDWLWCNHAVIDCHGMLMSFHTPGQAVVRHRCIKTDATMKFGFLALVERVERVLALEDVPKVSLYQDVFQDIVGLPPRRVVEFTIELIPGTSPISKAPYRMAPTELKELKIQIDGLVAQGFIR</sequence>
<dbReference type="KEGG" id="pavi:110759188"/>
<evidence type="ECO:0000313" key="3">
    <source>
        <dbReference type="RefSeq" id="XP_021816914.1"/>
    </source>
</evidence>
<keyword evidence="2" id="KW-1185">Reference proteome</keyword>
<dbReference type="Gene3D" id="2.40.70.10">
    <property type="entry name" value="Acid Proteases"/>
    <property type="match status" value="1"/>
</dbReference>